<reference evidence="3 4" key="1">
    <citation type="submission" date="2020-07" db="EMBL/GenBank/DDBJ databases">
        <title>Genomic Encyclopedia of Type Strains, Phase IV (KMG-V): Genome sequencing to study the core and pangenomes of soil and plant-associated prokaryotes.</title>
        <authorList>
            <person name="Whitman W."/>
        </authorList>
    </citation>
    <scope>NUCLEOTIDE SEQUENCE [LARGE SCALE GENOMIC DNA]</scope>
    <source>
        <strain evidence="3 4">X4EP2</strain>
    </source>
</reference>
<dbReference type="Pfam" id="PF09624">
    <property type="entry name" value="DUF2393"/>
    <property type="match status" value="1"/>
</dbReference>
<protein>
    <recommendedName>
        <fullName evidence="5">DUF2393 domain-containing protein</fullName>
    </recommendedName>
</protein>
<dbReference type="EMBL" id="JACCCW010000001">
    <property type="protein sequence ID" value="NYF79172.1"/>
    <property type="molecule type" value="Genomic_DNA"/>
</dbReference>
<gene>
    <name evidence="3" type="ORF">HDF17_001459</name>
</gene>
<dbReference type="InterPro" id="IPR013417">
    <property type="entry name" value="CHP02588"/>
</dbReference>
<sequence>MDELSQHEQSQPGKVSRNGVSQETPALFAPKAAVRDEMPVNAWAIAGLVVLAVVGVWVFLTHHKPTAPANNVRPLDAYAASLSLSQLAMSESTSLSGGKSTFIDGHIRNTGSAIVTGVTVQVFFGNDEAMPPQVETVQLALIRAHEPYVDTEPVSAAPLKPGDDQEFRLTFETLPANWNTQIPEIHVVQVATK</sequence>
<keyword evidence="4" id="KW-1185">Reference proteome</keyword>
<evidence type="ECO:0000256" key="2">
    <source>
        <dbReference type="SAM" id="Phobius"/>
    </source>
</evidence>
<evidence type="ECO:0000256" key="1">
    <source>
        <dbReference type="SAM" id="MobiDB-lite"/>
    </source>
</evidence>
<dbReference type="Proteomes" id="UP000589520">
    <property type="component" value="Unassembled WGS sequence"/>
</dbReference>
<keyword evidence="2" id="KW-0812">Transmembrane</keyword>
<evidence type="ECO:0000313" key="3">
    <source>
        <dbReference type="EMBL" id="NYF79172.1"/>
    </source>
</evidence>
<accession>A0A7Y9PG21</accession>
<keyword evidence="2" id="KW-0472">Membrane</keyword>
<dbReference type="RefSeq" id="WP_179489211.1">
    <property type="nucleotide sequence ID" value="NZ_JACCCW010000001.1"/>
</dbReference>
<comment type="caution">
    <text evidence="3">The sequence shown here is derived from an EMBL/GenBank/DDBJ whole genome shotgun (WGS) entry which is preliminary data.</text>
</comment>
<evidence type="ECO:0000313" key="4">
    <source>
        <dbReference type="Proteomes" id="UP000589520"/>
    </source>
</evidence>
<evidence type="ECO:0008006" key="5">
    <source>
        <dbReference type="Google" id="ProtNLM"/>
    </source>
</evidence>
<organism evidence="3 4">
    <name type="scientific">Granulicella arctica</name>
    <dbReference type="NCBI Taxonomy" id="940613"/>
    <lineage>
        <taxon>Bacteria</taxon>
        <taxon>Pseudomonadati</taxon>
        <taxon>Acidobacteriota</taxon>
        <taxon>Terriglobia</taxon>
        <taxon>Terriglobales</taxon>
        <taxon>Acidobacteriaceae</taxon>
        <taxon>Granulicella</taxon>
    </lineage>
</organism>
<name>A0A7Y9PG21_9BACT</name>
<dbReference type="AlphaFoldDB" id="A0A7Y9PG21"/>
<proteinExistence type="predicted"/>
<feature type="transmembrane region" description="Helical" evidence="2">
    <location>
        <begin position="40"/>
        <end position="60"/>
    </location>
</feature>
<keyword evidence="2" id="KW-1133">Transmembrane helix</keyword>
<feature type="region of interest" description="Disordered" evidence="1">
    <location>
        <begin position="1"/>
        <end position="22"/>
    </location>
</feature>
<feature type="compositionally biased region" description="Polar residues" evidence="1">
    <location>
        <begin position="7"/>
        <end position="22"/>
    </location>
</feature>